<protein>
    <recommendedName>
        <fullName evidence="3">ABM domain-containing protein</fullName>
    </recommendedName>
</protein>
<dbReference type="Gene3D" id="3.30.70.100">
    <property type="match status" value="2"/>
</dbReference>
<dbReference type="STRING" id="703135.A0A2A9NZL5"/>
<dbReference type="AlphaFoldDB" id="A0A2A9NZL5"/>
<dbReference type="SUPFAM" id="SSF54909">
    <property type="entry name" value="Dimeric alpha+beta barrel"/>
    <property type="match status" value="1"/>
</dbReference>
<accession>A0A2A9NZL5</accession>
<sequence length="194" mass="21229">MTVIELLRFPASDTVLADISIVRPVFDLLKTAPGYIAAHFGVDGKNGYVIVIWETYEHHKQLMDSPSYSQIIAAFSPFHTGPYVMEHIAIDKDITPALTAPVTELTLLKCKGSKPQKYYESAAQRIIDALSSAKGAHPNACWGVSKENPDNLYTIVGWDSVEASAVSQDSLKSAVEEVDANFELSIAHAKLTKH</sequence>
<evidence type="ECO:0008006" key="3">
    <source>
        <dbReference type="Google" id="ProtNLM"/>
    </source>
</evidence>
<dbReference type="EMBL" id="KZ301971">
    <property type="protein sequence ID" value="PFH54111.1"/>
    <property type="molecule type" value="Genomic_DNA"/>
</dbReference>
<name>A0A2A9NZL5_9AGAR</name>
<proteinExistence type="predicted"/>
<evidence type="ECO:0000313" key="2">
    <source>
        <dbReference type="Proteomes" id="UP000242287"/>
    </source>
</evidence>
<dbReference type="Proteomes" id="UP000242287">
    <property type="component" value="Unassembled WGS sequence"/>
</dbReference>
<reference evidence="1 2" key="1">
    <citation type="submission" date="2014-02" db="EMBL/GenBank/DDBJ databases">
        <title>Transposable element dynamics among asymbiotic and ectomycorrhizal Amanita fungi.</title>
        <authorList>
            <consortium name="DOE Joint Genome Institute"/>
            <person name="Hess J."/>
            <person name="Skrede I."/>
            <person name="Wolfe B."/>
            <person name="LaButti K."/>
            <person name="Ohm R.A."/>
            <person name="Grigoriev I.V."/>
            <person name="Pringle A."/>
        </authorList>
    </citation>
    <scope>NUCLEOTIDE SEQUENCE [LARGE SCALE GENOMIC DNA]</scope>
    <source>
        <strain evidence="1 2">SKay4041</strain>
    </source>
</reference>
<keyword evidence="2" id="KW-1185">Reference proteome</keyword>
<dbReference type="InterPro" id="IPR011008">
    <property type="entry name" value="Dimeric_a/b-barrel"/>
</dbReference>
<organism evidence="1 2">
    <name type="scientific">Amanita thiersii Skay4041</name>
    <dbReference type="NCBI Taxonomy" id="703135"/>
    <lineage>
        <taxon>Eukaryota</taxon>
        <taxon>Fungi</taxon>
        <taxon>Dikarya</taxon>
        <taxon>Basidiomycota</taxon>
        <taxon>Agaricomycotina</taxon>
        <taxon>Agaricomycetes</taxon>
        <taxon>Agaricomycetidae</taxon>
        <taxon>Agaricales</taxon>
        <taxon>Pluteineae</taxon>
        <taxon>Amanitaceae</taxon>
        <taxon>Amanita</taxon>
    </lineage>
</organism>
<dbReference type="OrthoDB" id="3830579at2759"/>
<evidence type="ECO:0000313" key="1">
    <source>
        <dbReference type="EMBL" id="PFH54111.1"/>
    </source>
</evidence>
<gene>
    <name evidence="1" type="ORF">AMATHDRAFT_884</name>
</gene>